<feature type="region of interest" description="Disordered" evidence="1">
    <location>
        <begin position="194"/>
        <end position="311"/>
    </location>
</feature>
<dbReference type="AlphaFoldDB" id="J6EU29"/>
<dbReference type="KEGG" id="tasa:A1Q1_02980"/>
<feature type="compositionally biased region" description="Basic and acidic residues" evidence="1">
    <location>
        <begin position="91"/>
        <end position="101"/>
    </location>
</feature>
<protein>
    <submittedName>
        <fullName evidence="2">Uncharacterized protein</fullName>
    </submittedName>
</protein>
<feature type="compositionally biased region" description="Basic and acidic residues" evidence="1">
    <location>
        <begin position="44"/>
        <end position="53"/>
    </location>
</feature>
<feature type="compositionally biased region" description="Basic residues" evidence="1">
    <location>
        <begin position="207"/>
        <end position="216"/>
    </location>
</feature>
<evidence type="ECO:0000256" key="1">
    <source>
        <dbReference type="SAM" id="MobiDB-lite"/>
    </source>
</evidence>
<name>J6EU29_TRIAS</name>
<feature type="compositionally biased region" description="Polar residues" evidence="1">
    <location>
        <begin position="1"/>
        <end position="19"/>
    </location>
</feature>
<organism evidence="2 3">
    <name type="scientific">Trichosporon asahii var. asahii (strain ATCC 90039 / CBS 2479 / JCM 2466 / KCTC 7840 / NBRC 103889/ NCYC 2677 / UAMH 7654)</name>
    <name type="common">Yeast</name>
    <dbReference type="NCBI Taxonomy" id="1186058"/>
    <lineage>
        <taxon>Eukaryota</taxon>
        <taxon>Fungi</taxon>
        <taxon>Dikarya</taxon>
        <taxon>Basidiomycota</taxon>
        <taxon>Agaricomycotina</taxon>
        <taxon>Tremellomycetes</taxon>
        <taxon>Trichosporonales</taxon>
        <taxon>Trichosporonaceae</taxon>
        <taxon>Trichosporon</taxon>
    </lineage>
</organism>
<dbReference type="HOGENOM" id="CLU_781156_0_0_1"/>
<comment type="caution">
    <text evidence="2">The sequence shown here is derived from an EMBL/GenBank/DDBJ whole genome shotgun (WGS) entry which is preliminary data.</text>
</comment>
<dbReference type="EMBL" id="ALBS01000215">
    <property type="protein sequence ID" value="EJT48064.1"/>
    <property type="molecule type" value="Genomic_DNA"/>
</dbReference>
<dbReference type="Proteomes" id="UP000002748">
    <property type="component" value="Unassembled WGS sequence"/>
</dbReference>
<feature type="compositionally biased region" description="Polar residues" evidence="1">
    <location>
        <begin position="104"/>
        <end position="144"/>
    </location>
</feature>
<feature type="compositionally biased region" description="Polar residues" evidence="1">
    <location>
        <begin position="234"/>
        <end position="252"/>
    </location>
</feature>
<reference evidence="2 3" key="1">
    <citation type="journal article" date="2012" name="Eukaryot. Cell">
        <title>Draft genome sequence of CBS 2479, the standard type strain of Trichosporon asahii.</title>
        <authorList>
            <person name="Yang R.Y."/>
            <person name="Li H.T."/>
            <person name="Zhu H."/>
            <person name="Zhou G.P."/>
            <person name="Wang M."/>
            <person name="Wang L."/>
        </authorList>
    </citation>
    <scope>NUCLEOTIDE SEQUENCE [LARGE SCALE GENOMIC DNA]</scope>
    <source>
        <strain evidence="3">ATCC 90039 / CBS 2479 / JCM 2466 / KCTC 7840 / NCYC 2677 / UAMH 7654</strain>
    </source>
</reference>
<feature type="region of interest" description="Disordered" evidence="1">
    <location>
        <begin position="1"/>
        <end position="149"/>
    </location>
</feature>
<sequence>MPLACTCNTSALSSENGGNDATLPFDVIPPLPFSSFDMSNNTTRNEDSPRRAMDGGSRTDTPRTSQSRRRRETTVASKEAEPSSINPHSDASSRSHDHDHGSSPINRSQNDLASHPDGSSNGSGEPSQSQQAKQRPSAPTSGSELSDDRRRMARNLLRLPGMRQTIGYATRGIAKKKVRRVVARGKAKLKQAFMRAGDDKSSGGARGWRKAKRRTSKAYSSCSSRGDRAAKWVHNQSYRSAGQHNSPRSPDSSGRYRYSFQLSSPSVGDDSREHDRSLSLSFGSPTLDFSAPDSQSTPTKRGRRVRAPSITESLAYEESQEQWRQSEQSLGILVLQDNSPTSAKQPGSLNYRVCN</sequence>
<gene>
    <name evidence="2" type="ORF">A1Q1_02980</name>
</gene>
<proteinExistence type="predicted"/>
<accession>J6EU29</accession>
<dbReference type="RefSeq" id="XP_014179684.1">
    <property type="nucleotide sequence ID" value="XM_014324209.1"/>
</dbReference>
<evidence type="ECO:0000313" key="3">
    <source>
        <dbReference type="Proteomes" id="UP000002748"/>
    </source>
</evidence>
<dbReference type="VEuPathDB" id="FungiDB:A1Q1_02980"/>
<evidence type="ECO:0000313" key="2">
    <source>
        <dbReference type="EMBL" id="EJT48064.1"/>
    </source>
</evidence>
<dbReference type="GeneID" id="25986493"/>